<evidence type="ECO:0000313" key="23">
    <source>
        <dbReference type="Proteomes" id="UP000325187"/>
    </source>
</evidence>
<dbReference type="AlphaFoldDB" id="A0A5A7N179"/>
<evidence type="ECO:0000256" key="14">
    <source>
        <dbReference type="ARBA" id="ARBA00032370"/>
    </source>
</evidence>
<evidence type="ECO:0000256" key="19">
    <source>
        <dbReference type="ARBA" id="ARBA00044770"/>
    </source>
</evidence>
<evidence type="ECO:0000256" key="10">
    <source>
        <dbReference type="ARBA" id="ARBA00022989"/>
    </source>
</evidence>
<evidence type="ECO:0000256" key="8">
    <source>
        <dbReference type="ARBA" id="ARBA00022960"/>
    </source>
</evidence>
<dbReference type="GO" id="GO:0051301">
    <property type="term" value="P:cell division"/>
    <property type="evidence" value="ECO:0007669"/>
    <property type="project" value="UniProtKB-KW"/>
</dbReference>
<feature type="transmembrane region" description="Helical" evidence="21">
    <location>
        <begin position="306"/>
        <end position="330"/>
    </location>
</feature>
<dbReference type="EC" id="2.4.99.28" evidence="19"/>
<protein>
    <recommendedName>
        <fullName evidence="17">Probable peptidoglycan glycosyltransferase FtsW</fullName>
        <ecNumber evidence="19">2.4.99.28</ecNumber>
    </recommendedName>
    <alternativeName>
        <fullName evidence="18">Cell division protein FtsW</fullName>
    </alternativeName>
    <alternativeName>
        <fullName evidence="15">Cell wall polymerase</fullName>
    </alternativeName>
    <alternativeName>
        <fullName evidence="14">Peptidoglycan polymerase</fullName>
    </alternativeName>
</protein>
<feature type="transmembrane region" description="Helical" evidence="21">
    <location>
        <begin position="21"/>
        <end position="41"/>
    </location>
</feature>
<feature type="transmembrane region" description="Helical" evidence="21">
    <location>
        <begin position="86"/>
        <end position="104"/>
    </location>
</feature>
<dbReference type="PANTHER" id="PTHR30474:SF2">
    <property type="entry name" value="PEPTIDOGLYCAN GLYCOSYLTRANSFERASE FTSW-RELATED"/>
    <property type="match status" value="1"/>
</dbReference>
<gene>
    <name evidence="22" type="ORF">JCM17845_24000</name>
</gene>
<comment type="pathway">
    <text evidence="2">Cell wall biogenesis; peptidoglycan biosynthesis.</text>
</comment>
<comment type="subcellular location">
    <subcellularLocation>
        <location evidence="1">Cell membrane</location>
        <topology evidence="1">Multi-pass membrane protein</topology>
    </subcellularLocation>
</comment>
<keyword evidence="9" id="KW-0573">Peptidoglycan synthesis</keyword>
<evidence type="ECO:0000256" key="12">
    <source>
        <dbReference type="ARBA" id="ARBA00023306"/>
    </source>
</evidence>
<evidence type="ECO:0000256" key="16">
    <source>
        <dbReference type="ARBA" id="ARBA00038053"/>
    </source>
</evidence>
<evidence type="ECO:0000256" key="20">
    <source>
        <dbReference type="ARBA" id="ARBA00049902"/>
    </source>
</evidence>
<evidence type="ECO:0000256" key="13">
    <source>
        <dbReference type="ARBA" id="ARBA00023316"/>
    </source>
</evidence>
<evidence type="ECO:0000256" key="2">
    <source>
        <dbReference type="ARBA" id="ARBA00004752"/>
    </source>
</evidence>
<comment type="caution">
    <text evidence="22">The sequence shown here is derived from an EMBL/GenBank/DDBJ whole genome shotgun (WGS) entry which is preliminary data.</text>
</comment>
<feature type="transmembrane region" description="Helical" evidence="21">
    <location>
        <begin position="61"/>
        <end position="79"/>
    </location>
</feature>
<dbReference type="GO" id="GO:0015648">
    <property type="term" value="F:lipid-linked peptidoglycan transporter activity"/>
    <property type="evidence" value="ECO:0007669"/>
    <property type="project" value="TreeGrafter"/>
</dbReference>
<feature type="transmembrane region" description="Helical" evidence="21">
    <location>
        <begin position="153"/>
        <end position="171"/>
    </location>
</feature>
<dbReference type="Proteomes" id="UP000325187">
    <property type="component" value="Unassembled WGS sequence"/>
</dbReference>
<comment type="catalytic activity">
    <reaction evidence="20">
        <text>[GlcNAc-(1-&gt;4)-Mur2Ac(oyl-L-Ala-gamma-D-Glu-L-Lys-D-Ala-D-Ala)](n)-di-trans,octa-cis-undecaprenyl diphosphate + beta-D-GlcNAc-(1-&gt;4)-Mur2Ac(oyl-L-Ala-gamma-D-Glu-L-Lys-D-Ala-D-Ala)-di-trans,octa-cis-undecaprenyl diphosphate = [GlcNAc-(1-&gt;4)-Mur2Ac(oyl-L-Ala-gamma-D-Glu-L-Lys-D-Ala-D-Ala)](n+1)-di-trans,octa-cis-undecaprenyl diphosphate + di-trans,octa-cis-undecaprenyl diphosphate + H(+)</text>
        <dbReference type="Rhea" id="RHEA:23708"/>
        <dbReference type="Rhea" id="RHEA-COMP:9602"/>
        <dbReference type="Rhea" id="RHEA-COMP:9603"/>
        <dbReference type="ChEBI" id="CHEBI:15378"/>
        <dbReference type="ChEBI" id="CHEBI:58405"/>
        <dbReference type="ChEBI" id="CHEBI:60033"/>
        <dbReference type="ChEBI" id="CHEBI:78435"/>
        <dbReference type="EC" id="2.4.99.28"/>
    </reaction>
</comment>
<evidence type="ECO:0000313" key="22">
    <source>
        <dbReference type="EMBL" id="GER01777.1"/>
    </source>
</evidence>
<comment type="similarity">
    <text evidence="16">Belongs to the SEDS family. FtsW subfamily.</text>
</comment>
<keyword evidence="5" id="KW-0328">Glycosyltransferase</keyword>
<evidence type="ECO:0000256" key="17">
    <source>
        <dbReference type="ARBA" id="ARBA00041185"/>
    </source>
</evidence>
<keyword evidence="10 21" id="KW-1133">Transmembrane helix</keyword>
<dbReference type="RefSeq" id="WP_150002673.1">
    <property type="nucleotide sequence ID" value="NZ_BKCM01000013.1"/>
</dbReference>
<keyword evidence="12" id="KW-0131">Cell cycle</keyword>
<evidence type="ECO:0000256" key="18">
    <source>
        <dbReference type="ARBA" id="ARBA00041418"/>
    </source>
</evidence>
<proteinExistence type="inferred from homology"/>
<sequence length="385" mass="41421">MSLLSRADESLVARWWWTVDRWLLVAVIFLLGAGLVLTFGASTPVAERLGLPVFYFAKRQLVFLALGLVLMIAVSLASVKMVRRGAIALFALCLVLMVVTLLFGPDYNGATRWVNVAGFTLQPAEFLKPAFAVVSAWLFAGAMDDKSFPGRQIASGLFVLCAGLLILQPDIGQTILLGSVWSIQMILAGLPLLWIGGLLVLGIVTVFLCYVFVPHVTERFNRFLDPSSGDTYQVDTALNAFRAGGLFGRGPGEGAVKKVLPDAHTDYIFAVAGEEFGALVCLIIVGVFAVIVMRGLVRLTEEEDPFIVLAAGGLLSLFGLQAMINIGVNLALLPSKGMTLPFISYGGSSMLALGLSMGMVLALTRKNRFETGPRLHTSTLRGHWA</sequence>
<keyword evidence="7 21" id="KW-0812">Transmembrane</keyword>
<organism evidence="22 23">
    <name type="scientific">Iodidimonas gelatinilytica</name>
    <dbReference type="NCBI Taxonomy" id="1236966"/>
    <lineage>
        <taxon>Bacteria</taxon>
        <taxon>Pseudomonadati</taxon>
        <taxon>Pseudomonadota</taxon>
        <taxon>Alphaproteobacteria</taxon>
        <taxon>Iodidimonadales</taxon>
        <taxon>Iodidimonadaceae</taxon>
        <taxon>Iodidimonas</taxon>
    </lineage>
</organism>
<keyword evidence="23" id="KW-1185">Reference proteome</keyword>
<name>A0A5A7N179_9PROT</name>
<keyword evidence="13" id="KW-0961">Cell wall biogenesis/degradation</keyword>
<evidence type="ECO:0000256" key="7">
    <source>
        <dbReference type="ARBA" id="ARBA00022692"/>
    </source>
</evidence>
<dbReference type="Pfam" id="PF01098">
    <property type="entry name" value="FTSW_RODA_SPOVE"/>
    <property type="match status" value="1"/>
</dbReference>
<evidence type="ECO:0000256" key="6">
    <source>
        <dbReference type="ARBA" id="ARBA00022679"/>
    </source>
</evidence>
<feature type="transmembrane region" description="Helical" evidence="21">
    <location>
        <begin position="276"/>
        <end position="297"/>
    </location>
</feature>
<dbReference type="GO" id="GO:0005886">
    <property type="term" value="C:plasma membrane"/>
    <property type="evidence" value="ECO:0007669"/>
    <property type="project" value="UniProtKB-SubCell"/>
</dbReference>
<dbReference type="GO" id="GO:0009252">
    <property type="term" value="P:peptidoglycan biosynthetic process"/>
    <property type="evidence" value="ECO:0007669"/>
    <property type="project" value="UniProtKB-KW"/>
</dbReference>
<dbReference type="PANTHER" id="PTHR30474">
    <property type="entry name" value="CELL CYCLE PROTEIN"/>
    <property type="match status" value="1"/>
</dbReference>
<dbReference type="GO" id="GO:0008955">
    <property type="term" value="F:peptidoglycan glycosyltransferase activity"/>
    <property type="evidence" value="ECO:0007669"/>
    <property type="project" value="UniProtKB-EC"/>
</dbReference>
<keyword evidence="4 22" id="KW-0132">Cell division</keyword>
<evidence type="ECO:0000256" key="4">
    <source>
        <dbReference type="ARBA" id="ARBA00022618"/>
    </source>
</evidence>
<keyword evidence="6" id="KW-0808">Transferase</keyword>
<dbReference type="EMBL" id="BKCM01000013">
    <property type="protein sequence ID" value="GER01777.1"/>
    <property type="molecule type" value="Genomic_DNA"/>
</dbReference>
<dbReference type="GO" id="GO:0071555">
    <property type="term" value="P:cell wall organization"/>
    <property type="evidence" value="ECO:0007669"/>
    <property type="project" value="UniProtKB-KW"/>
</dbReference>
<feature type="transmembrane region" description="Helical" evidence="21">
    <location>
        <begin position="192"/>
        <end position="213"/>
    </location>
</feature>
<evidence type="ECO:0000256" key="9">
    <source>
        <dbReference type="ARBA" id="ARBA00022984"/>
    </source>
</evidence>
<evidence type="ECO:0000256" key="15">
    <source>
        <dbReference type="ARBA" id="ARBA00033270"/>
    </source>
</evidence>
<evidence type="ECO:0000256" key="3">
    <source>
        <dbReference type="ARBA" id="ARBA00022475"/>
    </source>
</evidence>
<evidence type="ECO:0000256" key="21">
    <source>
        <dbReference type="SAM" id="Phobius"/>
    </source>
</evidence>
<dbReference type="GO" id="GO:0008360">
    <property type="term" value="P:regulation of cell shape"/>
    <property type="evidence" value="ECO:0007669"/>
    <property type="project" value="UniProtKB-KW"/>
</dbReference>
<dbReference type="GO" id="GO:0032153">
    <property type="term" value="C:cell division site"/>
    <property type="evidence" value="ECO:0007669"/>
    <property type="project" value="TreeGrafter"/>
</dbReference>
<reference evidence="22 23" key="1">
    <citation type="submission" date="2019-09" db="EMBL/GenBank/DDBJ databases">
        <title>NBRP : Genome information of microbial organism related human and environment.</title>
        <authorList>
            <person name="Hattori M."/>
            <person name="Oshima K."/>
            <person name="Inaba H."/>
            <person name="Suda W."/>
            <person name="Sakamoto M."/>
            <person name="Iino T."/>
            <person name="Kitahara M."/>
            <person name="Oshida Y."/>
            <person name="Iida T."/>
            <person name="Kudo T."/>
            <person name="Itoh T."/>
            <person name="Ohkuma M."/>
        </authorList>
    </citation>
    <scope>NUCLEOTIDE SEQUENCE [LARGE SCALE GENOMIC DNA]</scope>
    <source>
        <strain evidence="22 23">Mie-1</strain>
    </source>
</reference>
<dbReference type="InterPro" id="IPR013437">
    <property type="entry name" value="FtsW"/>
</dbReference>
<evidence type="ECO:0000256" key="1">
    <source>
        <dbReference type="ARBA" id="ARBA00004651"/>
    </source>
</evidence>
<dbReference type="InterPro" id="IPR001182">
    <property type="entry name" value="FtsW/RodA"/>
</dbReference>
<keyword evidence="8" id="KW-0133">Cell shape</keyword>
<evidence type="ECO:0000256" key="5">
    <source>
        <dbReference type="ARBA" id="ARBA00022676"/>
    </source>
</evidence>
<accession>A0A5A7N179</accession>
<feature type="transmembrane region" description="Helical" evidence="21">
    <location>
        <begin position="342"/>
        <end position="364"/>
    </location>
</feature>
<evidence type="ECO:0000256" key="11">
    <source>
        <dbReference type="ARBA" id="ARBA00023136"/>
    </source>
</evidence>
<keyword evidence="11 21" id="KW-0472">Membrane</keyword>
<keyword evidence="3" id="KW-1003">Cell membrane</keyword>
<dbReference type="NCBIfam" id="TIGR02614">
    <property type="entry name" value="ftsW"/>
    <property type="match status" value="1"/>
</dbReference>